<sequence>MTSPRTRAGNRGGPSSSGGNDKFLIGLIGSGITHSPTPALHEREADHQGLRYLYRVLDLPTLGLGPEDAVELVRGAARLGYTGLNVTHPAKQVVIPALDELDEVAEALGAVNTIRIEDGGRLVGYNTDVEAFGESLLSALSGRPLGRVLQVGAGGAGAATAYALLERGASALTLSDLDDHRADRLADRMRKLFPDAGITTVAHDVVADRVAKHDGVVNASPVGSMLTPGTPIEPALLTPHQWVADVVYRPLRTALIESAEEQGCIAIGGGGMMVGQAVYSFAVFTGCTADHDRVAAHFDQLVADRVWTDTSAITGRGTC</sequence>
<dbReference type="SUPFAM" id="SSF51735">
    <property type="entry name" value="NAD(P)-binding Rossmann-fold domains"/>
    <property type="match status" value="1"/>
</dbReference>
<dbReference type="GO" id="GO:0008652">
    <property type="term" value="P:amino acid biosynthetic process"/>
    <property type="evidence" value="ECO:0007669"/>
    <property type="project" value="UniProtKB-KW"/>
</dbReference>
<dbReference type="UniPathway" id="UPA00053">
    <property type="reaction ID" value="UER00087"/>
</dbReference>
<comment type="function">
    <text evidence="3">Involved in the biosynthesis of the chorismate, which leads to the biosynthesis of aromatic amino acids. Catalyzes the reversible NADPH linked reduction of 3-dehydroshikimate (DHSA) to yield shikimate (SA).</text>
</comment>
<dbReference type="SUPFAM" id="SSF53223">
    <property type="entry name" value="Aminoacid dehydrogenase-like, N-terminal domain"/>
    <property type="match status" value="1"/>
</dbReference>
<evidence type="ECO:0000256" key="4">
    <source>
        <dbReference type="SAM" id="MobiDB-lite"/>
    </source>
</evidence>
<comment type="similarity">
    <text evidence="3">Belongs to the shikimate dehydrogenase family.</text>
</comment>
<comment type="caution">
    <text evidence="3">Lacks conserved residue(s) required for the propagation of feature annotation.</text>
</comment>
<evidence type="ECO:0000313" key="7">
    <source>
        <dbReference type="Proteomes" id="UP000564496"/>
    </source>
</evidence>
<dbReference type="GO" id="GO:0019632">
    <property type="term" value="P:shikimate metabolic process"/>
    <property type="evidence" value="ECO:0007669"/>
    <property type="project" value="TreeGrafter"/>
</dbReference>
<dbReference type="Gene3D" id="3.40.50.720">
    <property type="entry name" value="NAD(P)-binding Rossmann-like Domain"/>
    <property type="match status" value="1"/>
</dbReference>
<dbReference type="GO" id="GO:0050661">
    <property type="term" value="F:NADP binding"/>
    <property type="evidence" value="ECO:0007669"/>
    <property type="project" value="TreeGrafter"/>
</dbReference>
<feature type="domain" description="Shikimate dehydrogenase substrate binding N-terminal" evidence="5">
    <location>
        <begin position="27"/>
        <end position="114"/>
    </location>
</feature>
<dbReference type="AlphaFoldDB" id="A0A7Z0DSC3"/>
<feature type="binding site" evidence="3">
    <location>
        <position position="248"/>
    </location>
    <ligand>
        <name>shikimate</name>
        <dbReference type="ChEBI" id="CHEBI:36208"/>
    </ligand>
</feature>
<dbReference type="EC" id="1.1.1.25" evidence="3"/>
<comment type="subunit">
    <text evidence="3">Homodimer.</text>
</comment>
<dbReference type="PANTHER" id="PTHR21089">
    <property type="entry name" value="SHIKIMATE DEHYDROGENASE"/>
    <property type="match status" value="1"/>
</dbReference>
<feature type="binding site" evidence="3">
    <location>
        <position position="269"/>
    </location>
    <ligand>
        <name>NADP(+)</name>
        <dbReference type="ChEBI" id="CHEBI:58349"/>
    </ligand>
</feature>
<evidence type="ECO:0000256" key="1">
    <source>
        <dbReference type="ARBA" id="ARBA00004871"/>
    </source>
</evidence>
<feature type="active site" description="Proton acceptor" evidence="3">
    <location>
        <position position="91"/>
    </location>
</feature>
<keyword evidence="2 3" id="KW-0057">Aromatic amino acid biosynthesis</keyword>
<keyword evidence="3" id="KW-0028">Amino-acid biosynthesis</keyword>
<evidence type="ECO:0000313" key="6">
    <source>
        <dbReference type="EMBL" id="NYI80777.1"/>
    </source>
</evidence>
<dbReference type="Pfam" id="PF08501">
    <property type="entry name" value="Shikimate_dh_N"/>
    <property type="match status" value="1"/>
</dbReference>
<dbReference type="EMBL" id="JACBZR010000001">
    <property type="protein sequence ID" value="NYI80777.1"/>
    <property type="molecule type" value="Genomic_DNA"/>
</dbReference>
<protein>
    <recommendedName>
        <fullName evidence="3">Shikimate dehydrogenase (NADP(+))</fullName>
        <shortName evidence="3">SDH</shortName>
        <ecNumber evidence="3">1.1.1.25</ecNumber>
    </recommendedName>
</protein>
<dbReference type="GO" id="GO:0004764">
    <property type="term" value="F:shikimate 3-dehydrogenase (NADP+) activity"/>
    <property type="evidence" value="ECO:0007669"/>
    <property type="project" value="UniProtKB-UniRule"/>
</dbReference>
<dbReference type="HAMAP" id="MF_00222">
    <property type="entry name" value="Shikimate_DH_AroE"/>
    <property type="match status" value="1"/>
</dbReference>
<accession>A0A7Z0DSC3</accession>
<feature type="binding site" evidence="3">
    <location>
        <position position="103"/>
    </location>
    <ligand>
        <name>NADP(+)</name>
        <dbReference type="ChEBI" id="CHEBI:58349"/>
    </ligand>
</feature>
<feature type="binding site" evidence="3">
    <location>
        <position position="246"/>
    </location>
    <ligand>
        <name>NADP(+)</name>
        <dbReference type="ChEBI" id="CHEBI:58349"/>
    </ligand>
</feature>
<reference evidence="6 7" key="1">
    <citation type="submission" date="2020-07" db="EMBL/GenBank/DDBJ databases">
        <title>Sequencing the genomes of 1000 actinobacteria strains.</title>
        <authorList>
            <person name="Klenk H.-P."/>
        </authorList>
    </citation>
    <scope>NUCLEOTIDE SEQUENCE [LARGE SCALE GENOMIC DNA]</scope>
    <source>
        <strain evidence="6 7">DSM 26487</strain>
    </source>
</reference>
<dbReference type="Gene3D" id="3.40.50.10860">
    <property type="entry name" value="Leucine Dehydrogenase, chain A, domain 1"/>
    <property type="match status" value="1"/>
</dbReference>
<keyword evidence="7" id="KW-1185">Reference proteome</keyword>
<dbReference type="NCBIfam" id="NF009201">
    <property type="entry name" value="PRK12549.1"/>
    <property type="match status" value="1"/>
</dbReference>
<feature type="binding site" evidence="3">
    <location>
        <position position="112"/>
    </location>
    <ligand>
        <name>shikimate</name>
        <dbReference type="ChEBI" id="CHEBI:36208"/>
    </ligand>
</feature>
<comment type="catalytic activity">
    <reaction evidence="3">
        <text>shikimate + NADP(+) = 3-dehydroshikimate + NADPH + H(+)</text>
        <dbReference type="Rhea" id="RHEA:17737"/>
        <dbReference type="ChEBI" id="CHEBI:15378"/>
        <dbReference type="ChEBI" id="CHEBI:16630"/>
        <dbReference type="ChEBI" id="CHEBI:36208"/>
        <dbReference type="ChEBI" id="CHEBI:57783"/>
        <dbReference type="ChEBI" id="CHEBI:58349"/>
        <dbReference type="EC" id="1.1.1.25"/>
    </reaction>
</comment>
<dbReference type="InterPro" id="IPR046346">
    <property type="entry name" value="Aminoacid_DH-like_N_sf"/>
</dbReference>
<feature type="binding site" evidence="3">
    <location>
        <position position="87"/>
    </location>
    <ligand>
        <name>shikimate</name>
        <dbReference type="ChEBI" id="CHEBI:36208"/>
    </ligand>
</feature>
<feature type="region of interest" description="Disordered" evidence="4">
    <location>
        <begin position="1"/>
        <end position="20"/>
    </location>
</feature>
<feature type="binding site" evidence="3">
    <location>
        <position position="128"/>
    </location>
    <ligand>
        <name>shikimate</name>
        <dbReference type="ChEBI" id="CHEBI:36208"/>
    </ligand>
</feature>
<evidence type="ECO:0000256" key="3">
    <source>
        <dbReference type="HAMAP-Rule" id="MF_00222"/>
    </source>
</evidence>
<feature type="binding site" evidence="3">
    <location>
        <begin position="35"/>
        <end position="37"/>
    </location>
    <ligand>
        <name>shikimate</name>
        <dbReference type="ChEBI" id="CHEBI:36208"/>
    </ligand>
</feature>
<dbReference type="GO" id="GO:0009423">
    <property type="term" value="P:chorismate biosynthetic process"/>
    <property type="evidence" value="ECO:0007669"/>
    <property type="project" value="UniProtKB-UniRule"/>
</dbReference>
<comment type="caution">
    <text evidence="6">The sequence shown here is derived from an EMBL/GenBank/DDBJ whole genome shotgun (WGS) entry which is preliminary data.</text>
</comment>
<evidence type="ECO:0000259" key="5">
    <source>
        <dbReference type="Pfam" id="PF08501"/>
    </source>
</evidence>
<evidence type="ECO:0000256" key="2">
    <source>
        <dbReference type="ARBA" id="ARBA00023141"/>
    </source>
</evidence>
<dbReference type="Proteomes" id="UP000564496">
    <property type="component" value="Unassembled WGS sequence"/>
</dbReference>
<dbReference type="GO" id="GO:0009073">
    <property type="term" value="P:aromatic amino acid family biosynthetic process"/>
    <property type="evidence" value="ECO:0007669"/>
    <property type="project" value="UniProtKB-KW"/>
</dbReference>
<feature type="binding site" evidence="3">
    <location>
        <begin position="152"/>
        <end position="156"/>
    </location>
    <ligand>
        <name>NADP(+)</name>
        <dbReference type="ChEBI" id="CHEBI:58349"/>
    </ligand>
</feature>
<gene>
    <name evidence="3" type="primary">aroE</name>
    <name evidence="6" type="ORF">BJ988_005425</name>
</gene>
<comment type="pathway">
    <text evidence="1 3">Metabolic intermediate biosynthesis; chorismate biosynthesis; chorismate from D-erythrose 4-phosphate and phosphoenolpyruvate: step 4/7.</text>
</comment>
<dbReference type="InterPro" id="IPR036291">
    <property type="entry name" value="NAD(P)-bd_dom_sf"/>
</dbReference>
<feature type="binding site" evidence="3">
    <location>
        <position position="276"/>
    </location>
    <ligand>
        <name>shikimate</name>
        <dbReference type="ChEBI" id="CHEBI:36208"/>
    </ligand>
</feature>
<dbReference type="CDD" id="cd01065">
    <property type="entry name" value="NAD_bind_Shikimate_DH"/>
    <property type="match status" value="1"/>
</dbReference>
<dbReference type="InterPro" id="IPR013708">
    <property type="entry name" value="Shikimate_DH-bd_N"/>
</dbReference>
<organism evidence="6 7">
    <name type="scientific">Nocardioides panzhihuensis</name>
    <dbReference type="NCBI Taxonomy" id="860243"/>
    <lineage>
        <taxon>Bacteria</taxon>
        <taxon>Bacillati</taxon>
        <taxon>Actinomycetota</taxon>
        <taxon>Actinomycetes</taxon>
        <taxon>Propionibacteriales</taxon>
        <taxon>Nocardioidaceae</taxon>
        <taxon>Nocardioides</taxon>
    </lineage>
</organism>
<name>A0A7Z0DSC3_9ACTN</name>
<keyword evidence="3" id="KW-0521">NADP</keyword>
<dbReference type="PANTHER" id="PTHR21089:SF1">
    <property type="entry name" value="BIFUNCTIONAL 3-DEHYDROQUINATE DEHYDRATASE_SHIKIMATE DEHYDROGENASE, CHLOROPLASTIC"/>
    <property type="match status" value="1"/>
</dbReference>
<keyword evidence="3 6" id="KW-0560">Oxidoreductase</keyword>
<dbReference type="GO" id="GO:0005829">
    <property type="term" value="C:cytosol"/>
    <property type="evidence" value="ECO:0007669"/>
    <property type="project" value="TreeGrafter"/>
</dbReference>
<dbReference type="InterPro" id="IPR022893">
    <property type="entry name" value="Shikimate_DH_fam"/>
</dbReference>
<dbReference type="RefSeq" id="WP_179660936.1">
    <property type="nucleotide sequence ID" value="NZ_JACBZR010000001.1"/>
</dbReference>
<proteinExistence type="inferred from homology"/>